<dbReference type="Proteomes" id="UP000555448">
    <property type="component" value="Unassembled WGS sequence"/>
</dbReference>
<accession>A0A7W7KDK0</accession>
<evidence type="ECO:0000313" key="1">
    <source>
        <dbReference type="EMBL" id="MBB4860304.1"/>
    </source>
</evidence>
<reference evidence="1 2" key="1">
    <citation type="submission" date="2020-08" db="EMBL/GenBank/DDBJ databases">
        <title>Functional genomics of gut bacteria from endangered species of beetles.</title>
        <authorList>
            <person name="Carlos-Shanley C."/>
        </authorList>
    </citation>
    <scope>NUCLEOTIDE SEQUENCE [LARGE SCALE GENOMIC DNA]</scope>
    <source>
        <strain evidence="1 2">S00245</strain>
    </source>
</reference>
<protein>
    <submittedName>
        <fullName evidence="1">Uncharacterized protein</fullName>
    </submittedName>
</protein>
<sequence>MTAKIFDSNKGELMAIAELEREGNDLVIRGKIYGAMPMTARLRPEEVRHLLKLLSPRILLFLLTMPFRGSQTKG</sequence>
<name>A0A7W7KDK0_9SPHN</name>
<proteinExistence type="predicted"/>
<gene>
    <name evidence="1" type="ORF">HNO88_003647</name>
</gene>
<dbReference type="RefSeq" id="WP_184248850.1">
    <property type="nucleotide sequence ID" value="NZ_JACHLR010000019.1"/>
</dbReference>
<comment type="caution">
    <text evidence="1">The sequence shown here is derived from an EMBL/GenBank/DDBJ whole genome shotgun (WGS) entry which is preliminary data.</text>
</comment>
<dbReference type="AlphaFoldDB" id="A0A7W7KDK0"/>
<dbReference type="EMBL" id="JACHLR010000019">
    <property type="protein sequence ID" value="MBB4860304.1"/>
    <property type="molecule type" value="Genomic_DNA"/>
</dbReference>
<organism evidence="1 2">
    <name type="scientific">Novosphingobium chloroacetimidivorans</name>
    <dbReference type="NCBI Taxonomy" id="1428314"/>
    <lineage>
        <taxon>Bacteria</taxon>
        <taxon>Pseudomonadati</taxon>
        <taxon>Pseudomonadota</taxon>
        <taxon>Alphaproteobacteria</taxon>
        <taxon>Sphingomonadales</taxon>
        <taxon>Sphingomonadaceae</taxon>
        <taxon>Novosphingobium</taxon>
    </lineage>
</organism>
<keyword evidence="2" id="KW-1185">Reference proteome</keyword>
<evidence type="ECO:0000313" key="2">
    <source>
        <dbReference type="Proteomes" id="UP000555448"/>
    </source>
</evidence>